<keyword evidence="7" id="KW-1185">Reference proteome</keyword>
<dbReference type="Pfam" id="PF01253">
    <property type="entry name" value="SUI1"/>
    <property type="match status" value="1"/>
</dbReference>
<keyword evidence="6" id="KW-0396">Initiation factor</keyword>
<protein>
    <submittedName>
        <fullName evidence="6">Translation initiation factor SUI1-related protein</fullName>
    </submittedName>
</protein>
<dbReference type="GO" id="GO:0003729">
    <property type="term" value="F:mRNA binding"/>
    <property type="evidence" value="ECO:0007669"/>
    <property type="project" value="TreeGrafter"/>
</dbReference>
<dbReference type="PANTHER" id="PTHR12789">
    <property type="entry name" value="DENSITY-REGULATED PROTEIN HOMOLOG"/>
    <property type="match status" value="1"/>
</dbReference>
<name>A0A1V3TYH2_ELIME</name>
<dbReference type="PIRSF" id="PIRSF037511">
    <property type="entry name" value="Transl_init_SUI1_pro"/>
    <property type="match status" value="1"/>
</dbReference>
<dbReference type="AlphaFoldDB" id="A0A1V3TYH2"/>
<dbReference type="PANTHER" id="PTHR12789:SF0">
    <property type="entry name" value="DENSITY-REGULATED PROTEIN"/>
    <property type="match status" value="1"/>
</dbReference>
<dbReference type="GO" id="GO:0001731">
    <property type="term" value="P:formation of translation preinitiation complex"/>
    <property type="evidence" value="ECO:0007669"/>
    <property type="project" value="TreeGrafter"/>
</dbReference>
<evidence type="ECO:0000256" key="1">
    <source>
        <dbReference type="ARBA" id="ARBA00005422"/>
    </source>
</evidence>
<dbReference type="GO" id="GO:0003743">
    <property type="term" value="F:translation initiation factor activity"/>
    <property type="evidence" value="ECO:0007669"/>
    <property type="project" value="UniProtKB-KW"/>
</dbReference>
<feature type="region of interest" description="Disordered" evidence="4">
    <location>
        <begin position="1"/>
        <end position="24"/>
    </location>
</feature>
<evidence type="ECO:0000256" key="3">
    <source>
        <dbReference type="ARBA" id="ARBA00022917"/>
    </source>
</evidence>
<organism evidence="6 7">
    <name type="scientific">Elizabethkingia meningoseptica</name>
    <name type="common">Chryseobacterium meningosepticum</name>
    <dbReference type="NCBI Taxonomy" id="238"/>
    <lineage>
        <taxon>Bacteria</taxon>
        <taxon>Pseudomonadati</taxon>
        <taxon>Bacteroidota</taxon>
        <taxon>Flavobacteriia</taxon>
        <taxon>Flavobacteriales</taxon>
        <taxon>Weeksellaceae</taxon>
        <taxon>Elizabethkingia</taxon>
    </lineage>
</organism>
<dbReference type="GO" id="GO:0002188">
    <property type="term" value="P:translation reinitiation"/>
    <property type="evidence" value="ECO:0007669"/>
    <property type="project" value="TreeGrafter"/>
</dbReference>
<evidence type="ECO:0000256" key="2">
    <source>
        <dbReference type="ARBA" id="ARBA00022845"/>
    </source>
</evidence>
<dbReference type="PROSITE" id="PS50296">
    <property type="entry name" value="SUI1"/>
    <property type="match status" value="1"/>
</dbReference>
<evidence type="ECO:0000313" key="6">
    <source>
        <dbReference type="EMBL" id="OOH94439.1"/>
    </source>
</evidence>
<dbReference type="CDD" id="cd11567">
    <property type="entry name" value="YciH_like"/>
    <property type="match status" value="1"/>
</dbReference>
<dbReference type="STRING" id="238.BBD35_13235"/>
<dbReference type="SUPFAM" id="SSF55159">
    <property type="entry name" value="eIF1-like"/>
    <property type="match status" value="1"/>
</dbReference>
<evidence type="ECO:0000259" key="5">
    <source>
        <dbReference type="PROSITE" id="PS50296"/>
    </source>
</evidence>
<dbReference type="InterPro" id="IPR005872">
    <property type="entry name" value="SUI1_arc_bac"/>
</dbReference>
<reference evidence="6 7" key="1">
    <citation type="submission" date="2016-11" db="EMBL/GenBank/DDBJ databases">
        <title>Genome sequence and comparative genomic analysis of clinical strain Elizabethkingia meningoseptica 61421 PRCM.</title>
        <authorList>
            <person name="Wang M."/>
            <person name="Hu S."/>
            <person name="Cao L."/>
            <person name="Jiang T."/>
            <person name="Zhou Y."/>
            <person name="Ming D."/>
        </authorList>
    </citation>
    <scope>NUCLEOTIDE SEQUENCE [LARGE SCALE GENOMIC DNA]</scope>
    <source>
        <strain evidence="6 7">61421 PRCM</strain>
    </source>
</reference>
<evidence type="ECO:0000313" key="7">
    <source>
        <dbReference type="Proteomes" id="UP000188947"/>
    </source>
</evidence>
<dbReference type="InterPro" id="IPR050318">
    <property type="entry name" value="DENR/SUI1_TIF"/>
</dbReference>
<dbReference type="GO" id="GO:0006417">
    <property type="term" value="P:regulation of translation"/>
    <property type="evidence" value="ECO:0007669"/>
    <property type="project" value="UniProtKB-KW"/>
</dbReference>
<gene>
    <name evidence="6" type="ORF">BMF97_13915</name>
</gene>
<keyword evidence="3" id="KW-0648">Protein biosynthesis</keyword>
<feature type="domain" description="SUI1" evidence="5">
    <location>
        <begin position="33"/>
        <end position="99"/>
    </location>
</feature>
<proteinExistence type="inferred from homology"/>
<feature type="compositionally biased region" description="Basic and acidic residues" evidence="4">
    <location>
        <begin position="1"/>
        <end position="14"/>
    </location>
</feature>
<dbReference type="eggNOG" id="COG0023">
    <property type="taxonomic scope" value="Bacteria"/>
</dbReference>
<comment type="similarity">
    <text evidence="1">Belongs to the SUI1 family.</text>
</comment>
<dbReference type="OrthoDB" id="9792915at2"/>
<dbReference type="Gene3D" id="3.30.780.10">
    <property type="entry name" value="SUI1-like domain"/>
    <property type="match status" value="1"/>
</dbReference>
<evidence type="ECO:0000256" key="4">
    <source>
        <dbReference type="SAM" id="MobiDB-lite"/>
    </source>
</evidence>
<dbReference type="EMBL" id="MPOG01000014">
    <property type="protein sequence ID" value="OOH94439.1"/>
    <property type="molecule type" value="Genomic_DNA"/>
</dbReference>
<dbReference type="InterPro" id="IPR001950">
    <property type="entry name" value="SUI1"/>
</dbReference>
<dbReference type="Proteomes" id="UP000188947">
    <property type="component" value="Unassembled WGS sequence"/>
</dbReference>
<comment type="caution">
    <text evidence="6">The sequence shown here is derived from an EMBL/GenBank/DDBJ whole genome shotgun (WGS) entry which is preliminary data.</text>
</comment>
<sequence length="107" mass="12210">MDLRDQLKNLFPEHEEQDFEMPEEKFEQKEALICKYEKKGRNGKPVTLIEGFEGSEAELKEISKKIKTALGIGGSEKDGVIIIQGDNRDKIMKLLHEMGYKTKRVGG</sequence>
<accession>A0A1V3TYH2</accession>
<keyword evidence="2" id="KW-0810">Translation regulation</keyword>
<dbReference type="InterPro" id="IPR036877">
    <property type="entry name" value="SUI1_dom_sf"/>
</dbReference>
<dbReference type="RefSeq" id="WP_069214290.1">
    <property type="nucleotide sequence ID" value="NZ_CP016378.1"/>
</dbReference>